<sequence length="65" mass="7035">MTCDGRGLCAELLPERVRLDDWGYPIIDPRPLPPALLGPARQAIAACPMLALRLRAVTEGPAARE</sequence>
<dbReference type="Pfam" id="PF13459">
    <property type="entry name" value="Fer4_15"/>
    <property type="match status" value="1"/>
</dbReference>
<organism evidence="1 2">
    <name type="scientific">Acidiferrimicrobium australe</name>
    <dbReference type="NCBI Taxonomy" id="2664430"/>
    <lineage>
        <taxon>Bacteria</taxon>
        <taxon>Bacillati</taxon>
        <taxon>Actinomycetota</taxon>
        <taxon>Acidimicrobiia</taxon>
        <taxon>Acidimicrobiales</taxon>
        <taxon>Acidimicrobiaceae</taxon>
        <taxon>Acidiferrimicrobium</taxon>
    </lineage>
</organism>
<keyword evidence="2" id="KW-1185">Reference proteome</keyword>
<evidence type="ECO:0000313" key="1">
    <source>
        <dbReference type="EMBL" id="MST34173.1"/>
    </source>
</evidence>
<protein>
    <submittedName>
        <fullName evidence="1">Ferredoxin</fullName>
    </submittedName>
</protein>
<name>A0ABW9QWV7_9ACTN</name>
<gene>
    <name evidence="1" type="ORF">GHK86_15770</name>
</gene>
<dbReference type="EMBL" id="WJHE01000884">
    <property type="protein sequence ID" value="MST34173.1"/>
    <property type="molecule type" value="Genomic_DNA"/>
</dbReference>
<accession>A0ABW9QWV7</accession>
<proteinExistence type="predicted"/>
<comment type="caution">
    <text evidence="1">The sequence shown here is derived from an EMBL/GenBank/DDBJ whole genome shotgun (WGS) entry which is preliminary data.</text>
</comment>
<reference evidence="1 2" key="1">
    <citation type="submission" date="2019-11" db="EMBL/GenBank/DDBJ databases">
        <title>Acidiferrimicrobium australis gen. nov., sp. nov., an acidophilic and obligately heterotrophic, member of the Actinobacteria that catalyses dissimilatory oxido- reduction of iron isolated from metal-rich acidic water in Chile.</title>
        <authorList>
            <person name="Gonzalez D."/>
            <person name="Huber K."/>
            <person name="Hedrich S."/>
            <person name="Rojas-Villalobos C."/>
            <person name="Quatrini R."/>
            <person name="Dinamarca M.A."/>
            <person name="Schwarz A."/>
            <person name="Canales C."/>
            <person name="Nancucheo I."/>
        </authorList>
    </citation>
    <scope>NUCLEOTIDE SEQUENCE [LARGE SCALE GENOMIC DNA]</scope>
    <source>
        <strain evidence="1 2">USS-CCA1</strain>
    </source>
</reference>
<evidence type="ECO:0000313" key="2">
    <source>
        <dbReference type="Proteomes" id="UP000437736"/>
    </source>
</evidence>
<dbReference type="Gene3D" id="3.30.70.20">
    <property type="match status" value="1"/>
</dbReference>
<dbReference type="Proteomes" id="UP000437736">
    <property type="component" value="Unassembled WGS sequence"/>
</dbReference>
<dbReference type="SUPFAM" id="SSF54862">
    <property type="entry name" value="4Fe-4S ferredoxins"/>
    <property type="match status" value="1"/>
</dbReference>